<dbReference type="AlphaFoldDB" id="A0A248LLY8"/>
<organism evidence="1 2">
    <name type="scientific">Laribacter hongkongensis</name>
    <dbReference type="NCBI Taxonomy" id="168471"/>
    <lineage>
        <taxon>Bacteria</taxon>
        <taxon>Pseudomonadati</taxon>
        <taxon>Pseudomonadota</taxon>
        <taxon>Betaproteobacteria</taxon>
        <taxon>Neisseriales</taxon>
        <taxon>Aquaspirillaceae</taxon>
        <taxon>Laribacter</taxon>
    </lineage>
</organism>
<evidence type="ECO:0000313" key="2">
    <source>
        <dbReference type="Proteomes" id="UP000197424"/>
    </source>
</evidence>
<accession>A0A248LLY8</accession>
<reference evidence="2" key="1">
    <citation type="submission" date="2017-06" db="EMBL/GenBank/DDBJ databases">
        <title>Whole genome sequence of Laribacter hongkongensis LHGZ1.</title>
        <authorList>
            <person name="Chen D."/>
            <person name="Wu H."/>
            <person name="Chen J."/>
        </authorList>
    </citation>
    <scope>NUCLEOTIDE SEQUENCE [LARGE SCALE GENOMIC DNA]</scope>
    <source>
        <strain evidence="2">LHGZ1</strain>
    </source>
</reference>
<dbReference type="EMBL" id="CP022115">
    <property type="protein sequence ID" value="ASJ25787.1"/>
    <property type="molecule type" value="Genomic_DNA"/>
</dbReference>
<gene>
    <name evidence="1" type="ORF">LHGZ1_2956</name>
</gene>
<protein>
    <submittedName>
        <fullName evidence="1">Uncharacterized protein</fullName>
    </submittedName>
</protein>
<evidence type="ECO:0000313" key="1">
    <source>
        <dbReference type="EMBL" id="ASJ25787.1"/>
    </source>
</evidence>
<proteinExistence type="predicted"/>
<sequence>MRAPPLMLSGNQSILPLVCSTAWARIACWAGVSWVVVMFCSFDVVDGDVMNALFPSEAKRFLLGFFTSQSGIGLV</sequence>
<dbReference type="Proteomes" id="UP000197424">
    <property type="component" value="Chromosome"/>
</dbReference>
<name>A0A248LLY8_9NEIS</name>